<dbReference type="EMBL" id="VZDO01000016">
    <property type="protein sequence ID" value="KAB0677528.1"/>
    <property type="molecule type" value="Genomic_DNA"/>
</dbReference>
<dbReference type="Gene3D" id="1.10.530.10">
    <property type="match status" value="1"/>
</dbReference>
<name>A0A7V7TVB1_9HYPH</name>
<accession>A0A7V7TVB1</accession>
<evidence type="ECO:0000256" key="2">
    <source>
        <dbReference type="ARBA" id="ARBA00009387"/>
    </source>
</evidence>
<proteinExistence type="inferred from homology"/>
<organism evidence="4 5">
    <name type="scientific">Plantimonas leprariae</name>
    <dbReference type="NCBI Taxonomy" id="2615207"/>
    <lineage>
        <taxon>Bacteria</taxon>
        <taxon>Pseudomonadati</taxon>
        <taxon>Pseudomonadota</taxon>
        <taxon>Alphaproteobacteria</taxon>
        <taxon>Hyphomicrobiales</taxon>
        <taxon>Aurantimonadaceae</taxon>
        <taxon>Plantimonas</taxon>
    </lineage>
</organism>
<dbReference type="PANTHER" id="PTHR37423">
    <property type="entry name" value="SOLUBLE LYTIC MUREIN TRANSGLYCOSYLASE-RELATED"/>
    <property type="match status" value="1"/>
</dbReference>
<dbReference type="Proteomes" id="UP000432089">
    <property type="component" value="Unassembled WGS sequence"/>
</dbReference>
<comment type="similarity">
    <text evidence="1">Belongs to the transglycosylase Slt family.</text>
</comment>
<dbReference type="InterPro" id="IPR008258">
    <property type="entry name" value="Transglycosylase_SLT_dom_1"/>
</dbReference>
<feature type="domain" description="Transglycosylase SLT" evidence="3">
    <location>
        <begin position="35"/>
        <end position="138"/>
    </location>
</feature>
<dbReference type="InterPro" id="IPR023346">
    <property type="entry name" value="Lysozyme-like_dom_sf"/>
</dbReference>
<sequence length="277" mass="29364">MLRTPVVFGLALIVAVAAGGVCRADETSRAFICSMIDGAAARHALPAAFLTRLIWRESSFRSGVRSRAGAQGIAQFTPATAGERGLVDPFDPEAAIPASASYLADLKGRFGSLELAAAAYNAGPNRIARWRNGQASLPDETRAHVRFITGTDLAAPDDDASTQPDPLVADCLTTLASLRVEDAPSSGGALAEATLPWGVQLVAGPRKAKALQDYAILQRQYASVLADHDPTVIATRLGGRGNRSYYRIRIAFERRTSADGLCRQMRKAGAACLTVRN</sequence>
<dbReference type="AlphaFoldDB" id="A0A7V7TVB1"/>
<dbReference type="CDD" id="cd00254">
    <property type="entry name" value="LT-like"/>
    <property type="match status" value="1"/>
</dbReference>
<dbReference type="PANTHER" id="PTHR37423:SF2">
    <property type="entry name" value="MEMBRANE-BOUND LYTIC MUREIN TRANSGLYCOSYLASE C"/>
    <property type="match status" value="1"/>
</dbReference>
<evidence type="ECO:0000259" key="3">
    <source>
        <dbReference type="Pfam" id="PF01464"/>
    </source>
</evidence>
<dbReference type="SUPFAM" id="SSF53955">
    <property type="entry name" value="Lysozyme-like"/>
    <property type="match status" value="1"/>
</dbReference>
<dbReference type="Pfam" id="PF01464">
    <property type="entry name" value="SLT"/>
    <property type="match status" value="1"/>
</dbReference>
<dbReference type="RefSeq" id="WP_150972013.1">
    <property type="nucleotide sequence ID" value="NZ_VZDO01000016.1"/>
</dbReference>
<keyword evidence="5" id="KW-1185">Reference proteome</keyword>
<gene>
    <name evidence="4" type="ORF">F6X38_17795</name>
</gene>
<comment type="caution">
    <text evidence="4">The sequence shown here is derived from an EMBL/GenBank/DDBJ whole genome shotgun (WGS) entry which is preliminary data.</text>
</comment>
<evidence type="ECO:0000313" key="4">
    <source>
        <dbReference type="EMBL" id="KAB0677528.1"/>
    </source>
</evidence>
<comment type="similarity">
    <text evidence="2">Belongs to the virb1 family.</text>
</comment>
<evidence type="ECO:0000256" key="1">
    <source>
        <dbReference type="ARBA" id="ARBA00007734"/>
    </source>
</evidence>
<reference evidence="4 5" key="1">
    <citation type="submission" date="2019-09" db="EMBL/GenBank/DDBJ databases">
        <title>YIM 132180 draft genome.</title>
        <authorList>
            <person name="Zhang K."/>
        </authorList>
    </citation>
    <scope>NUCLEOTIDE SEQUENCE [LARGE SCALE GENOMIC DNA]</scope>
    <source>
        <strain evidence="4 5">YIM 132180</strain>
    </source>
</reference>
<protein>
    <submittedName>
        <fullName evidence="4">Lytic transglycosylase domain-containing protein</fullName>
    </submittedName>
</protein>
<evidence type="ECO:0000313" key="5">
    <source>
        <dbReference type="Proteomes" id="UP000432089"/>
    </source>
</evidence>